<evidence type="ECO:0000313" key="3">
    <source>
        <dbReference type="Proteomes" id="UP001215598"/>
    </source>
</evidence>
<feature type="region of interest" description="Disordered" evidence="1">
    <location>
        <begin position="472"/>
        <end position="578"/>
    </location>
</feature>
<feature type="compositionally biased region" description="Basic and acidic residues" evidence="1">
    <location>
        <begin position="509"/>
        <end position="547"/>
    </location>
</feature>
<proteinExistence type="predicted"/>
<feature type="compositionally biased region" description="Low complexity" evidence="1">
    <location>
        <begin position="568"/>
        <end position="578"/>
    </location>
</feature>
<dbReference type="EMBL" id="JARKIB010000327">
    <property type="protein sequence ID" value="KAJ7714322.1"/>
    <property type="molecule type" value="Genomic_DNA"/>
</dbReference>
<dbReference type="AlphaFoldDB" id="A0AAD7MF46"/>
<name>A0AAD7MF46_9AGAR</name>
<gene>
    <name evidence="2" type="ORF">B0H16DRAFT_1702097</name>
</gene>
<organism evidence="2 3">
    <name type="scientific">Mycena metata</name>
    <dbReference type="NCBI Taxonomy" id="1033252"/>
    <lineage>
        <taxon>Eukaryota</taxon>
        <taxon>Fungi</taxon>
        <taxon>Dikarya</taxon>
        <taxon>Basidiomycota</taxon>
        <taxon>Agaricomycotina</taxon>
        <taxon>Agaricomycetes</taxon>
        <taxon>Agaricomycetidae</taxon>
        <taxon>Agaricales</taxon>
        <taxon>Marasmiineae</taxon>
        <taxon>Mycenaceae</taxon>
        <taxon>Mycena</taxon>
    </lineage>
</organism>
<evidence type="ECO:0000313" key="2">
    <source>
        <dbReference type="EMBL" id="KAJ7714322.1"/>
    </source>
</evidence>
<evidence type="ECO:0000256" key="1">
    <source>
        <dbReference type="SAM" id="MobiDB-lite"/>
    </source>
</evidence>
<protein>
    <submittedName>
        <fullName evidence="2">Uncharacterized protein</fullName>
    </submittedName>
</protein>
<accession>A0AAD7MF46</accession>
<feature type="compositionally biased region" description="Basic and acidic residues" evidence="1">
    <location>
        <begin position="554"/>
        <end position="566"/>
    </location>
</feature>
<dbReference type="Proteomes" id="UP001215598">
    <property type="component" value="Unassembled WGS sequence"/>
</dbReference>
<reference evidence="2" key="1">
    <citation type="submission" date="2023-03" db="EMBL/GenBank/DDBJ databases">
        <title>Massive genome expansion in bonnet fungi (Mycena s.s.) driven by repeated elements and novel gene families across ecological guilds.</title>
        <authorList>
            <consortium name="Lawrence Berkeley National Laboratory"/>
            <person name="Harder C.B."/>
            <person name="Miyauchi S."/>
            <person name="Viragh M."/>
            <person name="Kuo A."/>
            <person name="Thoen E."/>
            <person name="Andreopoulos B."/>
            <person name="Lu D."/>
            <person name="Skrede I."/>
            <person name="Drula E."/>
            <person name="Henrissat B."/>
            <person name="Morin E."/>
            <person name="Kohler A."/>
            <person name="Barry K."/>
            <person name="LaButti K."/>
            <person name="Morin E."/>
            <person name="Salamov A."/>
            <person name="Lipzen A."/>
            <person name="Mereny Z."/>
            <person name="Hegedus B."/>
            <person name="Baldrian P."/>
            <person name="Stursova M."/>
            <person name="Weitz H."/>
            <person name="Taylor A."/>
            <person name="Grigoriev I.V."/>
            <person name="Nagy L.G."/>
            <person name="Martin F."/>
            <person name="Kauserud H."/>
        </authorList>
    </citation>
    <scope>NUCLEOTIDE SEQUENCE</scope>
    <source>
        <strain evidence="2">CBHHK182m</strain>
    </source>
</reference>
<comment type="caution">
    <text evidence="2">The sequence shown here is derived from an EMBL/GenBank/DDBJ whole genome shotgun (WGS) entry which is preliminary data.</text>
</comment>
<keyword evidence="3" id="KW-1185">Reference proteome</keyword>
<sequence>MAAVGVHQVVPGAAGEFGMVTSMFKPAIPPSSTPYWVGRKCNIILQGLKIAPAELYNGALFQLGTHSCVAAENPERPKRPELRKGHGKAVSKDIQRQIRKGQTVVRRERFRKTVFSHDFLRSIVYKAYLRWALVASTQDQLRLRWRVLSEFCPNIGPPISKFCPNWRSDLGAIIKGPEIPGDDVSPCTRRSPQCHTNTTAVTDPRAISGSAAEESERSERAGKFAAQGVPLTQRILRRRGSESRVNECEGEKNWDDKEDTYLIQILKVPRVLTHPHGVYTRARWVILGRITTRARVRDHEETDVRGRVRVSIAFHRRQYPLSRVAKPQLLQVQTPKSSTRPQGANIHLGRSIQKSRPEGPLARVDVPAGLLTKMGFESPVPRLKGAGAREERYRCGTARERRISAHLAPVCRDDTAGVEEATSLARRLPARLSAAQTQSGTREGGWSVGKRGVGVWRGMEGSWEKAKNATPKYHLGYPATPSSISQKQNSRHEGSLRRRRRGIGMSTDTDPRLAQHRGEAHLRDTVSASRELKSTGRREYRARFEEHLGEEEEAGSKDAGSPDDKGTGAPAAPRMAAGADDVHEHIIRRRIRDGFDVRRGGVPAASGATEDEAANRVENERAKRGCRSNHVRYQGKKRGPARHHNVASAFLNRVVTAGRRRLKASVAERRLAIAITTQDWLWTEIKVDVHVTGHFLAQT</sequence>
<feature type="region of interest" description="Disordered" evidence="1">
    <location>
        <begin position="181"/>
        <end position="222"/>
    </location>
</feature>
<feature type="compositionally biased region" description="Polar residues" evidence="1">
    <location>
        <begin position="188"/>
        <end position="201"/>
    </location>
</feature>